<evidence type="ECO:0000313" key="7">
    <source>
        <dbReference type="EMBL" id="KAG2380254.1"/>
    </source>
</evidence>
<evidence type="ECO:0000256" key="3">
    <source>
        <dbReference type="ARBA" id="ARBA00022821"/>
    </source>
</evidence>
<keyword evidence="4" id="KW-0067">ATP-binding</keyword>
<sequence>MNWSTPFSKVVVEVLSFVWRHSVRHVTYIVRYKQSVHELKDSVKDLENEKDKIDHQSDEADKNLKNIEGKVTEWSRKVSEIKTTVEVFENDDGHKRARSLNCYVFPYLWNRHRLGRQATKMEMGVKKIIDESPKLDEISYRENVTSNDATLSNYGFEEFGSTKSTMEKVMRQLENSSVRMVGLYGEGGVGKSALIKEIARIARDKKLFNVVVKVEITANPNLQSIQEEIAYVFGLQLEGEGENVRADCLRRRLKKEKGNTLLILDDLWHKLDLNKLGIVSDDNDDNDDLSNDMRDLDDKFLKKDKNHTDLNQNVLKREKVIGGYKGCKILLTARQKRVLEVEMDVKSTFRVEPLDDNDALMFFQKLSGIHNMSDSRKEIVKKYCAGLPMAIITVAKALRGKSELVWEAALGKLEKKELVGVQTYMDISVKMSYDHLENEEIKSIFLLCAQMGHQPLIMDLVKCCFGLGILEGVFSLWEARDKIKITIQKLKDSGLLLDGNSDIHFNMHDIVRDAALSIANKEKNVFTLRNGKLDEWPELKRCTSMSICNCDIIDELPIVNCSRLKFFQIDTNNQSLTIPDKFFEGMKNLKVLILAGFHLKRFPPSIKSLLKLRMLCLERCTLEDNLSIGELKKLRILSFSGSQLKSLPTELGYLDKLQLLDITDCSILEINIPPNILSSLTHLEELYIRKSLIKMLVEGGQSHGQNSFLSQLKNLHQLKVVDLSIPCFSVLPNHLFYDKLKDYKIVVGDVEMFSVIGFKMLDKYETFRVLALQLNHDTNIDSQEDINLLFKTAQSLLLGKVEVVKVVNELNIDGFPDLKHLSIIDSNAIIYVNSMKLSNCINVFPNLESLCLYNLKNLEMIFYGPLTVASFAKLKSIKVNMCVRLVTLYSVYIVELPNSEEPCEIIECNSYLDKFCATLEIVEVSECEALKEILLIPMNCDKVKFLKLHTLTFQSLPSFTCFYTEVEESCWPHPTKPQAKNSGSEEDQKSFNPPPLFGEQVEIPNLESLNLCSLNIHKIWSDQLSSSFCFQSLIKLVVKDCDKLTYLCSLSVASSLKKLKSLIISECPIMEKIFETKENNADKVCVFPKLEEIHLSKMRRLRDIWHTKVNIDSFSSLISVNIEECNKLDKIFPINMEGWFESLDNLKVYKCQSVEVIFEIKDYEEIDASGGISTNLQVILLQDLPKLKELWSKDPHGVIHFKKLRTIDVSNCHELWNLFPTSMAKDVSKLEHISIWSCKKMVEIVSSKDTSEANNHPLEFSELTYVRLYLLPNIKHFYKGRHPIKCPKLKELIVSNCRKLKTFSKEISKTTEEEESFVFSAPKVLSKLEYMQIDFKEAQNLLPKYPMHRLKELSLTSVESVDFLNRFPYRTPNLEKLKLICSSKELEPRVNFASEERLRITLELKELVLWRARINDLTGVSIVRKLELLSLVSCNQLNNLGPSSVSLTYLTYLELYHCEKLKYLMTPSTAKNMVQLKTMKVINCPKVKEIVSNELSEEGTEMKIVFSKLITIELVKLVNLATFCSYKDCEFEFPSLEILIVRECLKMEKFSEREAITPKLKNVFGVEGDEKSKWHWEGNLNDTIHKIFFDKVSFAYTEDLRLDNHTHQFIIEQLCDGRHLVQQNSFGYLKSLTAWGCDSVVHVIPFHLLSCFHNLEKLNVGHCVAAEVIFNMNDEKRVMTKPLGIFRLKSLSLCKLSNLEHVWDKDPEGTIGLQLLKEMRVEECERLISLFPASVAKDLTRLEVLEVTKCKELAEIFKKDRKDEQGQGTTLGSVFPHLTTLTLEKLPRLTYSIHFSKHESISNLSDRDKQELCLGSRCIIPNSYFGLLESLILDGCQFLSDVLLPFNVLSFLTNLETLKVRNCDSVKTIFDVNPSTQDTSITFPIKNLVLSKLPELEAFWNADPHGILCMQHIKKVEVKECKSLRSVFPASVAKDLELEDLVMEECERLVGIVAEDNSDPNLQLTLPCPYLRSLKLRRLQKFTYFYYCSHKSVIYTHLDSRTEHQLPNEKCMSVGENGMKMIFRGGFEKKVLDSLKALTLCFGSDVFECKILEQVPNIEKLVVRDSSFKKMFCCESCDNVLQQMKVLQLEFLEKLVSIGLENSWTDSFVRNLETFKVISSKGLGKLKRMEIKDCYSIEEIACRESDEDEIVFPQLTCLNLDSLWKLRRFYGGSLGFPSLEELSVTFCDEMISLCVGSIESGRLSQVIIDSKEIPHFCFSYLETLIVNGCQFLSYVLPYTLLPLLPQLQTLQVRNCDSVKTIFDVKCVQGTLTSPLKTLVLWKLPNLETLWNEDTDEIVTQTNPVDSEGTNPKLTFPSLASLTIWDLPNFKHNTIYCIHDGATPTFELIIPNLENLIVGKDELKMIVEGEFHRNHSLKVLGLCFDIECDEFPEYGFLQQLPNVKKLVVWSSSFKVIFCHQKPNNTELLLQLNEVRLESLGELVSIGLENSWTEPFVRNLEIFEVIRCSSLENLVTCTVSFSNLRCLNVGNCDGLLYLFTSSTAKSLGRLQRMEIKKCKSIEEIVSKEGEESDEDEIIFPQLNCRLKADKLSLVRIYYHNSPLKTDLNSTMRKEFGRKISKLNELDLKSRPGLQEIWRGALHIPDFCFSELDTLIVEDCQFLSDAVLPFHLLSLLPKLKTLEVRNCDSVKTIFPESVAKDIVKLEALIVEHCQSLRAIVAKEYSEGEELVEDEMIFSQLIYLKVESCNSLPYLFRSSTAKCLGKLEIMAINKCKSVEEIISKKGEESDENVEIKFEQLRDLYLEKLDGLRLQMLQLHQILQILKIPDMVTVRLSLRLVRREGYLEKAKDFASGTGTSCTLVPVFLPQDVRLESMEKVLVGNLTQGLIGPPLRRAPNLHRSWSSCQPLKTKVRGRPTNRNPLPHKKRAKRSLLLWGPSIARHSIGAFVQCASLTSIFIGARDHAQINSQGRRPWRRHLSLSSRLAYVYLKHPSSRVRMLPLYRGFEDHTGGLSARSKGQRQVVRAIEVHSSCEKEAQDTTAQLEEYKKVYHNFWRKNDDLALEVQKLYGTNTLPKRETCFSKKKLSSLQRTDAILPSFAI</sequence>
<evidence type="ECO:0000256" key="4">
    <source>
        <dbReference type="ARBA" id="ARBA00022840"/>
    </source>
</evidence>
<dbReference type="InterPro" id="IPR042197">
    <property type="entry name" value="Apaf_helical"/>
</dbReference>
<dbReference type="SMART" id="SM00382">
    <property type="entry name" value="AAA"/>
    <property type="match status" value="1"/>
</dbReference>
<dbReference type="Gene3D" id="1.10.8.430">
    <property type="entry name" value="Helical domain of apoptotic protease-activating factors"/>
    <property type="match status" value="1"/>
</dbReference>
<evidence type="ECO:0000259" key="6">
    <source>
        <dbReference type="SMART" id="SM00382"/>
    </source>
</evidence>
<dbReference type="GO" id="GO:0043531">
    <property type="term" value="F:ADP binding"/>
    <property type="evidence" value="ECO:0007669"/>
    <property type="project" value="InterPro"/>
</dbReference>
<comment type="similarity">
    <text evidence="1">Belongs to the disease resistance NB-LRR family.</text>
</comment>
<keyword evidence="2" id="KW-0547">Nucleotide-binding</keyword>
<organism evidence="7 8">
    <name type="scientific">Phaseolus angularis</name>
    <name type="common">Azuki bean</name>
    <name type="synonym">Vigna angularis</name>
    <dbReference type="NCBI Taxonomy" id="3914"/>
    <lineage>
        <taxon>Eukaryota</taxon>
        <taxon>Viridiplantae</taxon>
        <taxon>Streptophyta</taxon>
        <taxon>Embryophyta</taxon>
        <taxon>Tracheophyta</taxon>
        <taxon>Spermatophyta</taxon>
        <taxon>Magnoliopsida</taxon>
        <taxon>eudicotyledons</taxon>
        <taxon>Gunneridae</taxon>
        <taxon>Pentapetalae</taxon>
        <taxon>rosids</taxon>
        <taxon>fabids</taxon>
        <taxon>Fabales</taxon>
        <taxon>Fabaceae</taxon>
        <taxon>Papilionoideae</taxon>
        <taxon>50 kb inversion clade</taxon>
        <taxon>NPAAA clade</taxon>
        <taxon>indigoferoid/millettioid clade</taxon>
        <taxon>Phaseoleae</taxon>
        <taxon>Vigna</taxon>
    </lineage>
</organism>
<dbReference type="SUPFAM" id="SSF52047">
    <property type="entry name" value="RNI-like"/>
    <property type="match status" value="1"/>
</dbReference>
<protein>
    <submittedName>
        <fullName evidence="7">Disease resistance protein</fullName>
    </submittedName>
</protein>
<dbReference type="InterPro" id="IPR002182">
    <property type="entry name" value="NB-ARC"/>
</dbReference>
<dbReference type="InterPro" id="IPR057135">
    <property type="entry name" value="At4g27190-like_LRR"/>
</dbReference>
<dbReference type="Pfam" id="PF23247">
    <property type="entry name" value="LRR_RPS2"/>
    <property type="match status" value="8"/>
</dbReference>
<accession>A0A8T0JQB8</accession>
<comment type="caution">
    <text evidence="7">The sequence shown here is derived from an EMBL/GenBank/DDBJ whole genome shotgun (WGS) entry which is preliminary data.</text>
</comment>
<dbReference type="Pfam" id="PF00931">
    <property type="entry name" value="NB-ARC"/>
    <property type="match status" value="1"/>
</dbReference>
<evidence type="ECO:0000256" key="5">
    <source>
        <dbReference type="SAM" id="Coils"/>
    </source>
</evidence>
<dbReference type="InterPro" id="IPR032675">
    <property type="entry name" value="LRR_dom_sf"/>
</dbReference>
<gene>
    <name evidence="7" type="ORF">HKW66_Vig0170330</name>
</gene>
<evidence type="ECO:0000313" key="8">
    <source>
        <dbReference type="Proteomes" id="UP000743370"/>
    </source>
</evidence>
<dbReference type="Gene3D" id="3.40.50.300">
    <property type="entry name" value="P-loop containing nucleotide triphosphate hydrolases"/>
    <property type="match status" value="1"/>
</dbReference>
<dbReference type="PRINTS" id="PR00364">
    <property type="entry name" value="DISEASERSIST"/>
</dbReference>
<proteinExistence type="inferred from homology"/>
<keyword evidence="5" id="KW-0175">Coiled coil</keyword>
<reference evidence="7 8" key="1">
    <citation type="submission" date="2020-05" db="EMBL/GenBank/DDBJ databases">
        <title>Vigna angularis (adzuki bean) Var. LongXiaoDou No. 4 denovo assembly.</title>
        <authorList>
            <person name="Xiang H."/>
        </authorList>
    </citation>
    <scope>NUCLEOTIDE SEQUENCE [LARGE SCALE GENOMIC DNA]</scope>
    <source>
        <tissue evidence="7">Leaf</tissue>
    </source>
</reference>
<dbReference type="InterPro" id="IPR027417">
    <property type="entry name" value="P-loop_NTPase"/>
</dbReference>
<dbReference type="Proteomes" id="UP000743370">
    <property type="component" value="Unassembled WGS sequence"/>
</dbReference>
<dbReference type="SUPFAM" id="SSF52540">
    <property type="entry name" value="P-loop containing nucleoside triphosphate hydrolases"/>
    <property type="match status" value="1"/>
</dbReference>
<dbReference type="InterPro" id="IPR003593">
    <property type="entry name" value="AAA+_ATPase"/>
</dbReference>
<dbReference type="GO" id="GO:0005524">
    <property type="term" value="F:ATP binding"/>
    <property type="evidence" value="ECO:0007669"/>
    <property type="project" value="UniProtKB-KW"/>
</dbReference>
<dbReference type="GO" id="GO:0006952">
    <property type="term" value="P:defense response"/>
    <property type="evidence" value="ECO:0007669"/>
    <property type="project" value="UniProtKB-KW"/>
</dbReference>
<dbReference type="SUPFAM" id="SSF52058">
    <property type="entry name" value="L domain-like"/>
    <property type="match status" value="4"/>
</dbReference>
<dbReference type="PANTHER" id="PTHR33463:SF196">
    <property type="entry name" value="NB-ARC DOMAIN DISEASE RESISTANCE PROTEIN"/>
    <property type="match status" value="1"/>
</dbReference>
<feature type="coiled-coil region" evidence="5">
    <location>
        <begin position="29"/>
        <end position="77"/>
    </location>
</feature>
<dbReference type="Gene3D" id="3.80.10.10">
    <property type="entry name" value="Ribonuclease Inhibitor"/>
    <property type="match status" value="9"/>
</dbReference>
<keyword evidence="3" id="KW-0611">Plant defense</keyword>
<name>A0A8T0JQB8_PHAAN</name>
<dbReference type="EMBL" id="JABFOF010000009">
    <property type="protein sequence ID" value="KAG2380254.1"/>
    <property type="molecule type" value="Genomic_DNA"/>
</dbReference>
<dbReference type="PANTHER" id="PTHR33463">
    <property type="entry name" value="NB-ARC DOMAIN-CONTAINING PROTEIN-RELATED"/>
    <property type="match status" value="1"/>
</dbReference>
<dbReference type="InterPro" id="IPR050905">
    <property type="entry name" value="Plant_NBS-LRR"/>
</dbReference>
<evidence type="ECO:0000256" key="1">
    <source>
        <dbReference type="ARBA" id="ARBA00008894"/>
    </source>
</evidence>
<feature type="domain" description="AAA+ ATPase" evidence="6">
    <location>
        <begin position="177"/>
        <end position="357"/>
    </location>
</feature>
<evidence type="ECO:0000256" key="2">
    <source>
        <dbReference type="ARBA" id="ARBA00022741"/>
    </source>
</evidence>